<evidence type="ECO:0000313" key="1">
    <source>
        <dbReference type="EMBL" id="GGD89365.1"/>
    </source>
</evidence>
<reference evidence="2" key="1">
    <citation type="journal article" date="2019" name="Int. J. Syst. Evol. Microbiol.">
        <title>The Global Catalogue of Microorganisms (GCM) 10K type strain sequencing project: providing services to taxonomists for standard genome sequencing and annotation.</title>
        <authorList>
            <consortium name="The Broad Institute Genomics Platform"/>
            <consortium name="The Broad Institute Genome Sequencing Center for Infectious Disease"/>
            <person name="Wu L."/>
            <person name="Ma J."/>
        </authorList>
    </citation>
    <scope>NUCLEOTIDE SEQUENCE [LARGE SCALE GENOMIC DNA]</scope>
    <source>
        <strain evidence="2">CGMCC 1.15959</strain>
    </source>
</reference>
<proteinExistence type="predicted"/>
<accession>A0ABQ1S4M3</accession>
<gene>
    <name evidence="1" type="ORF">GCM10011515_06320</name>
</gene>
<name>A0ABQ1S4M3_9SPHN</name>
<dbReference type="EMBL" id="BMKL01000001">
    <property type="protein sequence ID" value="GGD89365.1"/>
    <property type="molecule type" value="Genomic_DNA"/>
</dbReference>
<comment type="caution">
    <text evidence="1">The sequence shown here is derived from an EMBL/GenBank/DDBJ whole genome shotgun (WGS) entry which is preliminary data.</text>
</comment>
<sequence>MIASLLLALFATVAVTSFVALADGVLRSRNAFRLLRGDLARIDTFRNVTVRFEGVNSSAPMPVLRPAAISAARAARRPAARVAERLRAAA</sequence>
<organism evidence="1 2">
    <name type="scientific">Tsuneonella deserti</name>
    <dbReference type="NCBI Taxonomy" id="2035528"/>
    <lineage>
        <taxon>Bacteria</taxon>
        <taxon>Pseudomonadati</taxon>
        <taxon>Pseudomonadota</taxon>
        <taxon>Alphaproteobacteria</taxon>
        <taxon>Sphingomonadales</taxon>
        <taxon>Erythrobacteraceae</taxon>
        <taxon>Tsuneonella</taxon>
    </lineage>
</organism>
<keyword evidence="2" id="KW-1185">Reference proteome</keyword>
<dbReference type="RefSeq" id="WP_188643803.1">
    <property type="nucleotide sequence ID" value="NZ_BMKL01000001.1"/>
</dbReference>
<protein>
    <submittedName>
        <fullName evidence="1">Uncharacterized protein</fullName>
    </submittedName>
</protein>
<evidence type="ECO:0000313" key="2">
    <source>
        <dbReference type="Proteomes" id="UP000619041"/>
    </source>
</evidence>
<dbReference type="Proteomes" id="UP000619041">
    <property type="component" value="Unassembled WGS sequence"/>
</dbReference>